<accession>A0A6S6SDV8</accession>
<sequence>MNKLLMMTLSVTILTFIGCSKNDNSQDEKTTEATNSTPEIAGVDMRIWYKDGVSFGTTRATDVMVNGGYPTYDIGTGLQNGFIVMNGAVNDLGGVDLGICNNAIKADNKLNDECTLPINKNEPKPSPEPEEDKEDTTPQPSPEPEEDKEDTTPQPSPEPEEDKED</sequence>
<feature type="non-terminal residue" evidence="2">
    <location>
        <position position="165"/>
    </location>
</feature>
<dbReference type="EMBL" id="CACVAS010000047">
    <property type="protein sequence ID" value="CAA6806544.1"/>
    <property type="molecule type" value="Genomic_DNA"/>
</dbReference>
<evidence type="ECO:0000313" key="2">
    <source>
        <dbReference type="EMBL" id="CAA6806544.1"/>
    </source>
</evidence>
<reference evidence="2" key="1">
    <citation type="submission" date="2020-01" db="EMBL/GenBank/DDBJ databases">
        <authorList>
            <person name="Meier V. D."/>
            <person name="Meier V D."/>
        </authorList>
    </citation>
    <scope>NUCLEOTIDE SEQUENCE</scope>
    <source>
        <strain evidence="2">HLG_WM_MAG_01</strain>
    </source>
</reference>
<dbReference type="AlphaFoldDB" id="A0A6S6SDV8"/>
<evidence type="ECO:0000256" key="1">
    <source>
        <dbReference type="SAM" id="MobiDB-lite"/>
    </source>
</evidence>
<feature type="region of interest" description="Disordered" evidence="1">
    <location>
        <begin position="115"/>
        <end position="165"/>
    </location>
</feature>
<gene>
    <name evidence="2" type="ORF">HELGO_WM3198</name>
</gene>
<organism evidence="2">
    <name type="scientific">uncultured Sulfurovum sp</name>
    <dbReference type="NCBI Taxonomy" id="269237"/>
    <lineage>
        <taxon>Bacteria</taxon>
        <taxon>Pseudomonadati</taxon>
        <taxon>Campylobacterota</taxon>
        <taxon>Epsilonproteobacteria</taxon>
        <taxon>Campylobacterales</taxon>
        <taxon>Sulfurovaceae</taxon>
        <taxon>Sulfurovum</taxon>
        <taxon>environmental samples</taxon>
    </lineage>
</organism>
<keyword evidence="2" id="KW-0675">Receptor</keyword>
<dbReference type="PROSITE" id="PS51257">
    <property type="entry name" value="PROKAR_LIPOPROTEIN"/>
    <property type="match status" value="1"/>
</dbReference>
<proteinExistence type="predicted"/>
<name>A0A6S6SDV8_9BACT</name>
<protein>
    <submittedName>
        <fullName evidence="2">Signal recognition particle receptor protein FtsY (=alpha subunit) (TC 3.A.5.1.1)</fullName>
    </submittedName>
</protein>